<dbReference type="InterPro" id="IPR036412">
    <property type="entry name" value="HAD-like_sf"/>
</dbReference>
<dbReference type="PANTHER" id="PTHR43434:SF1">
    <property type="entry name" value="PHOSPHOGLYCOLATE PHOSPHATASE"/>
    <property type="match status" value="1"/>
</dbReference>
<dbReference type="Pfam" id="PF13419">
    <property type="entry name" value="HAD_2"/>
    <property type="match status" value="1"/>
</dbReference>
<evidence type="ECO:0000256" key="1">
    <source>
        <dbReference type="ARBA" id="ARBA00007958"/>
    </source>
</evidence>
<dbReference type="PRINTS" id="PR00413">
    <property type="entry name" value="HADHALOGNASE"/>
</dbReference>
<dbReference type="EMBL" id="WUUU01000001">
    <property type="protein sequence ID" value="MXR19080.1"/>
    <property type="molecule type" value="Genomic_DNA"/>
</dbReference>
<comment type="similarity">
    <text evidence="1">Belongs to the HAD-like hydrolase superfamily.</text>
</comment>
<dbReference type="GO" id="GO:0008967">
    <property type="term" value="F:phosphoglycolate phosphatase activity"/>
    <property type="evidence" value="ECO:0007669"/>
    <property type="project" value="TreeGrafter"/>
</dbReference>
<dbReference type="InterPro" id="IPR050155">
    <property type="entry name" value="HAD-like_hydrolase_sf"/>
</dbReference>
<dbReference type="Gene3D" id="1.10.150.240">
    <property type="entry name" value="Putative phosphatase, domain 2"/>
    <property type="match status" value="1"/>
</dbReference>
<comment type="caution">
    <text evidence="2">The sequence shown here is derived from an EMBL/GenBank/DDBJ whole genome shotgun (WGS) entry which is preliminary data.</text>
</comment>
<dbReference type="AlphaFoldDB" id="A0A6B0SJN6"/>
<dbReference type="PANTHER" id="PTHR43434">
    <property type="entry name" value="PHOSPHOGLYCOLATE PHOSPHATASE"/>
    <property type="match status" value="1"/>
</dbReference>
<name>A0A6B0SJN6_9EURY</name>
<dbReference type="Proteomes" id="UP000471521">
    <property type="component" value="Unassembled WGS sequence"/>
</dbReference>
<protein>
    <submittedName>
        <fullName evidence="2">HAD hydrolase-like protein</fullName>
    </submittedName>
</protein>
<organism evidence="2 3">
    <name type="scientific">Halobacterium bonnevillei</name>
    <dbReference type="NCBI Taxonomy" id="2692200"/>
    <lineage>
        <taxon>Archaea</taxon>
        <taxon>Methanobacteriati</taxon>
        <taxon>Methanobacteriota</taxon>
        <taxon>Stenosarchaea group</taxon>
        <taxon>Halobacteria</taxon>
        <taxon>Halobacteriales</taxon>
        <taxon>Halobacteriaceae</taxon>
        <taxon>Halobacterium</taxon>
    </lineage>
</organism>
<dbReference type="GO" id="GO:0006281">
    <property type="term" value="P:DNA repair"/>
    <property type="evidence" value="ECO:0007669"/>
    <property type="project" value="TreeGrafter"/>
</dbReference>
<dbReference type="InterPro" id="IPR023198">
    <property type="entry name" value="PGP-like_dom2"/>
</dbReference>
<proteinExistence type="inferred from homology"/>
<evidence type="ECO:0000313" key="2">
    <source>
        <dbReference type="EMBL" id="MXR19080.1"/>
    </source>
</evidence>
<dbReference type="InterPro" id="IPR006439">
    <property type="entry name" value="HAD-SF_hydro_IA"/>
</dbReference>
<dbReference type="SUPFAM" id="SSF56784">
    <property type="entry name" value="HAD-like"/>
    <property type="match status" value="1"/>
</dbReference>
<dbReference type="SFLD" id="SFLDS00003">
    <property type="entry name" value="Haloacid_Dehalogenase"/>
    <property type="match status" value="1"/>
</dbReference>
<dbReference type="OrthoDB" id="212720at2157"/>
<dbReference type="SFLD" id="SFLDG01129">
    <property type="entry name" value="C1.5:_HAD__Beta-PGM__Phosphata"/>
    <property type="match status" value="1"/>
</dbReference>
<accession>A0A6B0SJN6</accession>
<reference evidence="2 3" key="1">
    <citation type="submission" date="2019-12" db="EMBL/GenBank/DDBJ databases">
        <title>Isolation and characterization of three novel carbon monoxide-oxidizing members of Halobacteria from salione crusts and soils.</title>
        <authorList>
            <person name="Myers M.R."/>
            <person name="King G.M."/>
        </authorList>
    </citation>
    <scope>NUCLEOTIDE SEQUENCE [LARGE SCALE GENOMIC DNA]</scope>
    <source>
        <strain evidence="2 3">PCN9</strain>
    </source>
</reference>
<dbReference type="InterPro" id="IPR023214">
    <property type="entry name" value="HAD_sf"/>
</dbReference>
<gene>
    <name evidence="2" type="ORF">GRX66_00080</name>
</gene>
<dbReference type="RefSeq" id="WP_159524682.1">
    <property type="nucleotide sequence ID" value="NZ_WUUU01000001.1"/>
</dbReference>
<dbReference type="InterPro" id="IPR041492">
    <property type="entry name" value="HAD_2"/>
</dbReference>
<keyword evidence="2" id="KW-0378">Hydrolase</keyword>
<dbReference type="Gene3D" id="3.40.50.1000">
    <property type="entry name" value="HAD superfamily/HAD-like"/>
    <property type="match status" value="1"/>
</dbReference>
<sequence>MTLDVIVFDLDGTLVQLDFTGEGMQTVRSNLQDVFKQFGVEYEFRPLLVDLTSALEEVAEQTDEETTQRVRNDAFNQVEAMERDAVSRQHIYEDASTTVRRVAASDTTLAIATNNTREAAERAIDAANFPDPDILVAIDDVDKPKPDSEMINELIERLDSEPTSLAIVGDRPGDAESAIAACEGTGITAHTVLVCRDGQAIEDSEVVDDIVTSLPQAINNLF</sequence>
<keyword evidence="3" id="KW-1185">Reference proteome</keyword>
<evidence type="ECO:0000313" key="3">
    <source>
        <dbReference type="Proteomes" id="UP000471521"/>
    </source>
</evidence>